<organism evidence="3 4">
    <name type="scientific">Bombilactobacillus thymidiniphilus</name>
    <dbReference type="NCBI Taxonomy" id="2923363"/>
    <lineage>
        <taxon>Bacteria</taxon>
        <taxon>Bacillati</taxon>
        <taxon>Bacillota</taxon>
        <taxon>Bacilli</taxon>
        <taxon>Lactobacillales</taxon>
        <taxon>Lactobacillaceae</taxon>
        <taxon>Bombilactobacillus</taxon>
    </lineage>
</organism>
<evidence type="ECO:0000313" key="3">
    <source>
        <dbReference type="EMBL" id="UQS83567.1"/>
    </source>
</evidence>
<dbReference type="SUPFAM" id="SSF55781">
    <property type="entry name" value="GAF domain-like"/>
    <property type="match status" value="1"/>
</dbReference>
<dbReference type="InterPro" id="IPR051330">
    <property type="entry name" value="Phosphatase_reg/MetRdx"/>
</dbReference>
<accession>A0ABY4PCZ3</accession>
<gene>
    <name evidence="3" type="ORF">MOO47_07310</name>
</gene>
<dbReference type="Pfam" id="PF13185">
    <property type="entry name" value="GAF_2"/>
    <property type="match status" value="1"/>
</dbReference>
<comment type="similarity">
    <text evidence="1">Belongs to the free Met sulfoxide reductase family.</text>
</comment>
<dbReference type="PANTHER" id="PTHR21021:SF15">
    <property type="entry name" value="FREE METHIONINE-R-SULFOXIDE REDUCTASE"/>
    <property type="match status" value="1"/>
</dbReference>
<dbReference type="InterPro" id="IPR029016">
    <property type="entry name" value="GAF-like_dom_sf"/>
</dbReference>
<name>A0ABY4PCZ3_9LACO</name>
<dbReference type="InterPro" id="IPR003018">
    <property type="entry name" value="GAF"/>
</dbReference>
<dbReference type="Gene3D" id="3.30.450.40">
    <property type="match status" value="1"/>
</dbReference>
<evidence type="ECO:0000259" key="2">
    <source>
        <dbReference type="Pfam" id="PF13185"/>
    </source>
</evidence>
<evidence type="ECO:0000313" key="4">
    <source>
        <dbReference type="Proteomes" id="UP000831947"/>
    </source>
</evidence>
<keyword evidence="4" id="KW-1185">Reference proteome</keyword>
<protein>
    <submittedName>
        <fullName evidence="3">GAF domain-containing protein</fullName>
    </submittedName>
</protein>
<reference evidence="3 4" key="1">
    <citation type="journal article" date="2022" name="Int. J. Syst. Evol. Microbiol.">
        <title>Apilactobacillus apisilvae sp. nov., Nicolia spurrieriana gen. nov. sp. nov., Bombilactobacillus folatiphilus sp. nov. and Bombilactobacillus thymidiniphilus sp. nov., four new lactic acid bacterial isolates from stingless bees Tetragonula carbonaria and Austroplebeia australis.</title>
        <authorList>
            <person name="Oliphant S.A."/>
            <person name="Watson-Haigh N.S."/>
            <person name="Sumby K.M."/>
            <person name="Gardner J."/>
            <person name="Groom S."/>
            <person name="Jiranek V."/>
        </authorList>
    </citation>
    <scope>NUCLEOTIDE SEQUENCE [LARGE SCALE GENOMIC DNA]</scope>
    <source>
        <strain evidence="3 4">SG4_A1</strain>
    </source>
</reference>
<sequence length="149" mass="16575">MKKNDNYELLLQQAQSLFSGEYDLIANCSNLVALLFSGIEKVSYAGFYRYSQQELVLGPFQGPVACMHISLGTGVCGVAAQTQQTQIVPNVHEFAGHIACDAQTNSEIVLPIVFKEKLWGVLDLDSPELNNFDEIDARYLKKFLAITFH</sequence>
<proteinExistence type="inferred from homology"/>
<dbReference type="RefSeq" id="WP_249512793.1">
    <property type="nucleotide sequence ID" value="NZ_CP093365.1"/>
</dbReference>
<feature type="domain" description="GAF" evidence="2">
    <location>
        <begin position="42"/>
        <end position="141"/>
    </location>
</feature>
<dbReference type="EMBL" id="CP093365">
    <property type="protein sequence ID" value="UQS83567.1"/>
    <property type="molecule type" value="Genomic_DNA"/>
</dbReference>
<evidence type="ECO:0000256" key="1">
    <source>
        <dbReference type="ARBA" id="ARBA00038454"/>
    </source>
</evidence>
<dbReference type="PANTHER" id="PTHR21021">
    <property type="entry name" value="GAF/PUTATIVE CYTOSKELETAL PROTEIN"/>
    <property type="match status" value="1"/>
</dbReference>
<dbReference type="Proteomes" id="UP000831947">
    <property type="component" value="Chromosome"/>
</dbReference>